<accession>A0ABS6HE02</accession>
<evidence type="ECO:0000256" key="1">
    <source>
        <dbReference type="SAM" id="MobiDB-lite"/>
    </source>
</evidence>
<proteinExistence type="predicted"/>
<dbReference type="Proteomes" id="UP000689967">
    <property type="component" value="Unassembled WGS sequence"/>
</dbReference>
<feature type="region of interest" description="Disordered" evidence="1">
    <location>
        <begin position="63"/>
        <end position="91"/>
    </location>
</feature>
<reference evidence="2 3" key="1">
    <citation type="submission" date="2021-01" db="EMBL/GenBank/DDBJ databases">
        <title>Roseomonas sp. nov, a bacterium isolated from an oil production mixture in Yumen Oilfield.</title>
        <authorList>
            <person name="Wu D."/>
        </authorList>
    </citation>
    <scope>NUCLEOTIDE SEQUENCE [LARGE SCALE GENOMIC DNA]</scope>
    <source>
        <strain evidence="2 3">ROY-5-3</strain>
    </source>
</reference>
<protein>
    <submittedName>
        <fullName evidence="2">Uncharacterized protein</fullName>
    </submittedName>
</protein>
<gene>
    <name evidence="2" type="ORF">JJQ90_24725</name>
</gene>
<name>A0ABS6HE02_9PROT</name>
<dbReference type="EMBL" id="JAERQM010000010">
    <property type="protein sequence ID" value="MBU8546947.1"/>
    <property type="molecule type" value="Genomic_DNA"/>
</dbReference>
<organism evidence="2 3">
    <name type="scientific">Falsiroseomonas oleicola</name>
    <dbReference type="NCBI Taxonomy" id="2801474"/>
    <lineage>
        <taxon>Bacteria</taxon>
        <taxon>Pseudomonadati</taxon>
        <taxon>Pseudomonadota</taxon>
        <taxon>Alphaproteobacteria</taxon>
        <taxon>Acetobacterales</taxon>
        <taxon>Roseomonadaceae</taxon>
        <taxon>Falsiroseomonas</taxon>
    </lineage>
</organism>
<feature type="compositionally biased region" description="Pro residues" evidence="1">
    <location>
        <begin position="74"/>
        <end position="91"/>
    </location>
</feature>
<sequence>MTHRITPLTTRRRAWLTALLPLAACSGQNVECLTLDLESGLAWRSRGQSWRLLGVAPPLTCAPPALPESVEGPPVLPPPPPAPPEAAPMRT</sequence>
<dbReference type="RefSeq" id="WP_216878964.1">
    <property type="nucleotide sequence ID" value="NZ_JAERQM010000010.1"/>
</dbReference>
<comment type="caution">
    <text evidence="2">The sequence shown here is derived from an EMBL/GenBank/DDBJ whole genome shotgun (WGS) entry which is preliminary data.</text>
</comment>
<evidence type="ECO:0000313" key="3">
    <source>
        <dbReference type="Proteomes" id="UP000689967"/>
    </source>
</evidence>
<keyword evidence="3" id="KW-1185">Reference proteome</keyword>
<evidence type="ECO:0000313" key="2">
    <source>
        <dbReference type="EMBL" id="MBU8546947.1"/>
    </source>
</evidence>